<reference evidence="1" key="1">
    <citation type="submission" date="2019-05" db="EMBL/GenBank/DDBJ databases">
        <title>Annotation for the trematode Paragonimus heterotremus.</title>
        <authorList>
            <person name="Choi Y.-J."/>
        </authorList>
    </citation>
    <scope>NUCLEOTIDE SEQUENCE</scope>
    <source>
        <strain evidence="1">LC</strain>
    </source>
</reference>
<sequence length="185" mass="20671">IVQLAQWTSVYEATLRQLNYDFGLNSSRAIETIVQKLPPPELHFRWTDRAAIITGYGIGPQFTDLTKFVVERADAASMRYSELAKAQVSPIRLTSLLRLELAAVVVAVKLAQPKESELELPNESTTFCSDSTIVLYDVLNSSKRFQTFYANQLATVPEASQPKQGHYADTKRNLADLASHGIYAY</sequence>
<dbReference type="EMBL" id="LUCH01012042">
    <property type="protein sequence ID" value="KAF5395531.1"/>
    <property type="molecule type" value="Genomic_DNA"/>
</dbReference>
<accession>A0A8J4SPP8</accession>
<dbReference type="PANTHER" id="PTHR47331">
    <property type="entry name" value="PHD-TYPE DOMAIN-CONTAINING PROTEIN"/>
    <property type="match status" value="1"/>
</dbReference>
<evidence type="ECO:0000313" key="1">
    <source>
        <dbReference type="EMBL" id="KAF5395531.1"/>
    </source>
</evidence>
<organism evidence="1 2">
    <name type="scientific">Paragonimus heterotremus</name>
    <dbReference type="NCBI Taxonomy" id="100268"/>
    <lineage>
        <taxon>Eukaryota</taxon>
        <taxon>Metazoa</taxon>
        <taxon>Spiralia</taxon>
        <taxon>Lophotrochozoa</taxon>
        <taxon>Platyhelminthes</taxon>
        <taxon>Trematoda</taxon>
        <taxon>Digenea</taxon>
        <taxon>Plagiorchiida</taxon>
        <taxon>Troglotremata</taxon>
        <taxon>Troglotrematidae</taxon>
        <taxon>Paragonimus</taxon>
    </lineage>
</organism>
<gene>
    <name evidence="1" type="ORF">PHET_12018</name>
</gene>
<dbReference type="OrthoDB" id="6148539at2759"/>
<protein>
    <submittedName>
        <fullName evidence="1">Uncharacterized protein</fullName>
    </submittedName>
</protein>
<name>A0A8J4SPP8_9TREM</name>
<dbReference type="PANTHER" id="PTHR47331:SF1">
    <property type="entry name" value="GAG-LIKE PROTEIN"/>
    <property type="match status" value="1"/>
</dbReference>
<dbReference type="Proteomes" id="UP000748531">
    <property type="component" value="Unassembled WGS sequence"/>
</dbReference>
<feature type="non-terminal residue" evidence="1">
    <location>
        <position position="185"/>
    </location>
</feature>
<comment type="caution">
    <text evidence="1">The sequence shown here is derived from an EMBL/GenBank/DDBJ whole genome shotgun (WGS) entry which is preliminary data.</text>
</comment>
<proteinExistence type="predicted"/>
<dbReference type="AlphaFoldDB" id="A0A8J4SPP8"/>
<keyword evidence="2" id="KW-1185">Reference proteome</keyword>
<evidence type="ECO:0000313" key="2">
    <source>
        <dbReference type="Proteomes" id="UP000748531"/>
    </source>
</evidence>